<gene>
    <name evidence="7" type="primary">ubiX</name>
    <name evidence="9" type="ORF">CYJ26_09040</name>
</gene>
<keyword evidence="4 7" id="KW-0808">Transferase</keyword>
<protein>
    <recommendedName>
        <fullName evidence="7">Flavin prenyltransferase UbiX</fullName>
        <ecNumber evidence="7">2.5.1.129</ecNumber>
    </recommendedName>
</protein>
<evidence type="ECO:0000259" key="8">
    <source>
        <dbReference type="Pfam" id="PF02441"/>
    </source>
</evidence>
<comment type="caution">
    <text evidence="7">Lacks conserved residue(s) required for the propagation of feature annotation.</text>
</comment>
<feature type="binding site" evidence="7">
    <location>
        <position position="47"/>
    </location>
    <ligand>
        <name>FMN</name>
        <dbReference type="ChEBI" id="CHEBI:58210"/>
    </ligand>
</feature>
<comment type="function">
    <text evidence="7">Flavin prenyltransferase that catalyzes the synthesis of the prenylated FMN cofactor (prenyl-FMN) for 4-hydroxy-3-polyprenylbenzoic acid decarboxylase UbiD. The prenyltransferase is metal-independent and links a dimethylallyl moiety from dimethylallyl monophosphate (DMAP) to the flavin N5 and C6 atoms of FMN.</text>
</comment>
<keyword evidence="1 7" id="KW-0637">Prenyltransferase</keyword>
<evidence type="ECO:0000256" key="6">
    <source>
        <dbReference type="ARBA" id="ARBA00060793"/>
    </source>
</evidence>
<dbReference type="FunFam" id="3.40.50.1950:FF:000001">
    <property type="entry name" value="Flavin prenyltransferase UbiX"/>
    <property type="match status" value="1"/>
</dbReference>
<dbReference type="InterPro" id="IPR003382">
    <property type="entry name" value="Flavoprotein"/>
</dbReference>
<accession>A0A2I1KRF7</accession>
<dbReference type="Pfam" id="PF02441">
    <property type="entry name" value="Flavoprotein"/>
    <property type="match status" value="1"/>
</dbReference>
<keyword evidence="3 7" id="KW-0288">FMN</keyword>
<dbReference type="GeneID" id="81709078"/>
<comment type="catalytic activity">
    <reaction evidence="5 7">
        <text>dimethylallyl phosphate + FMNH2 = prenylated FMNH2 + phosphate</text>
        <dbReference type="Rhea" id="RHEA:37743"/>
        <dbReference type="ChEBI" id="CHEBI:43474"/>
        <dbReference type="ChEBI" id="CHEBI:57618"/>
        <dbReference type="ChEBI" id="CHEBI:87467"/>
        <dbReference type="ChEBI" id="CHEBI:88052"/>
        <dbReference type="EC" id="2.5.1.129"/>
    </reaction>
</comment>
<feature type="binding site" evidence="7">
    <location>
        <position position="163"/>
    </location>
    <ligand>
        <name>dimethylallyl phosphate</name>
        <dbReference type="ChEBI" id="CHEBI:88052"/>
    </ligand>
</feature>
<dbReference type="RefSeq" id="WP_034236158.1">
    <property type="nucleotide sequence ID" value="NZ_JAHAIH010000004.1"/>
</dbReference>
<dbReference type="EMBL" id="PKHA01000010">
    <property type="protein sequence ID" value="PKY98201.1"/>
    <property type="molecule type" value="Genomic_DNA"/>
</dbReference>
<evidence type="ECO:0000313" key="10">
    <source>
        <dbReference type="Proteomes" id="UP000234778"/>
    </source>
</evidence>
<reference evidence="9 10" key="1">
    <citation type="submission" date="2017-12" db="EMBL/GenBank/DDBJ databases">
        <title>Phylogenetic diversity of female urinary microbiome.</title>
        <authorList>
            <person name="Thomas-White K."/>
            <person name="Wolfe A.J."/>
        </authorList>
    </citation>
    <scope>NUCLEOTIDE SEQUENCE [LARGE SCALE GENOMIC DNA]</scope>
    <source>
        <strain evidence="9 10">UMB0319</strain>
    </source>
</reference>
<evidence type="ECO:0000256" key="4">
    <source>
        <dbReference type="ARBA" id="ARBA00022679"/>
    </source>
</evidence>
<feature type="binding site" evidence="7">
    <location>
        <begin position="21"/>
        <end position="23"/>
    </location>
    <ligand>
        <name>FMN</name>
        <dbReference type="ChEBI" id="CHEBI:58210"/>
    </ligand>
</feature>
<dbReference type="HAMAP" id="MF_01984">
    <property type="entry name" value="ubiX_pad"/>
    <property type="match status" value="1"/>
</dbReference>
<dbReference type="NCBIfam" id="TIGR00421">
    <property type="entry name" value="ubiX_pad"/>
    <property type="match status" value="1"/>
</dbReference>
<evidence type="ECO:0000256" key="2">
    <source>
        <dbReference type="ARBA" id="ARBA00022630"/>
    </source>
</evidence>
<dbReference type="SUPFAM" id="SSF52507">
    <property type="entry name" value="Homo-oligomeric flavin-containing Cys decarboxylases, HFCD"/>
    <property type="match status" value="1"/>
</dbReference>
<evidence type="ECO:0000313" key="9">
    <source>
        <dbReference type="EMBL" id="PKY98201.1"/>
    </source>
</evidence>
<keyword evidence="2 7" id="KW-0285">Flavoprotein</keyword>
<evidence type="ECO:0000256" key="5">
    <source>
        <dbReference type="ARBA" id="ARBA00050612"/>
    </source>
</evidence>
<name>A0A2I1KRF7_9ACTO</name>
<feature type="binding site" evidence="7">
    <location>
        <begin position="98"/>
        <end position="101"/>
    </location>
    <ligand>
        <name>FMN</name>
        <dbReference type="ChEBI" id="CHEBI:58210"/>
    </ligand>
</feature>
<dbReference type="AlphaFoldDB" id="A0A2I1KRF7"/>
<dbReference type="GO" id="GO:0106141">
    <property type="term" value="F:flavin prenyltransferase activity"/>
    <property type="evidence" value="ECO:0007669"/>
    <property type="project" value="UniProtKB-EC"/>
</dbReference>
<sequence length="204" mass="22108">MSETVLRGARRRERVVVAITGASGTVYGVRLLQALAATTVETHLVISPSGQLTRSLETDWSKEEVESLADVVWKPSDMAAAISSGSFRTRGMVVAPCSMRTLGEIASGVTSSLVSRAADVTLKERRRLVLVARESPLSLIHLRNMTAVTEAGAVVVPPVPGFYTRPATVEQIVDQTVGRCLDLLDIEPAEGWQRRRWGEGELAR</sequence>
<organism evidence="9 10">
    <name type="scientific">Actinomyces urogenitalis</name>
    <dbReference type="NCBI Taxonomy" id="103621"/>
    <lineage>
        <taxon>Bacteria</taxon>
        <taxon>Bacillati</taxon>
        <taxon>Actinomycetota</taxon>
        <taxon>Actinomycetes</taxon>
        <taxon>Actinomycetales</taxon>
        <taxon>Actinomycetaceae</taxon>
        <taxon>Actinomyces</taxon>
    </lineage>
</organism>
<dbReference type="InterPro" id="IPR036551">
    <property type="entry name" value="Flavin_trans-like"/>
</dbReference>
<dbReference type="Gene3D" id="3.40.50.1950">
    <property type="entry name" value="Flavin prenyltransferase-like"/>
    <property type="match status" value="1"/>
</dbReference>
<feature type="domain" description="Flavoprotein" evidence="8">
    <location>
        <begin position="14"/>
        <end position="183"/>
    </location>
</feature>
<dbReference type="NCBIfam" id="NF004685">
    <property type="entry name" value="PRK06029.1"/>
    <property type="match status" value="1"/>
</dbReference>
<comment type="similarity">
    <text evidence="6 7">Belongs to the UbiX/PAD1 family.</text>
</comment>
<dbReference type="EC" id="2.5.1.129" evidence="7"/>
<dbReference type="InterPro" id="IPR004507">
    <property type="entry name" value="UbiX-like"/>
</dbReference>
<comment type="caution">
    <text evidence="9">The sequence shown here is derived from an EMBL/GenBank/DDBJ whole genome shotgun (WGS) entry which is preliminary data.</text>
</comment>
<evidence type="ECO:0000256" key="7">
    <source>
        <dbReference type="HAMAP-Rule" id="MF_01984"/>
    </source>
</evidence>
<feature type="binding site" evidence="7">
    <location>
        <position position="179"/>
    </location>
    <ligand>
        <name>dimethylallyl phosphate</name>
        <dbReference type="ChEBI" id="CHEBI:88052"/>
    </ligand>
</feature>
<evidence type="ECO:0000256" key="3">
    <source>
        <dbReference type="ARBA" id="ARBA00022643"/>
    </source>
</evidence>
<dbReference type="Proteomes" id="UP000234778">
    <property type="component" value="Unassembled WGS sequence"/>
</dbReference>
<feature type="binding site" evidence="7">
    <location>
        <position position="133"/>
    </location>
    <ligand>
        <name>FMN</name>
        <dbReference type="ChEBI" id="CHEBI:58210"/>
    </ligand>
</feature>
<proteinExistence type="inferred from homology"/>
<evidence type="ECO:0000256" key="1">
    <source>
        <dbReference type="ARBA" id="ARBA00022602"/>
    </source>
</evidence>